<keyword evidence="2" id="KW-1185">Reference proteome</keyword>
<reference evidence="1" key="1">
    <citation type="thesis" date="2020" institute="ProQuest LLC" country="789 East Eisenhower Parkway, Ann Arbor, MI, USA">
        <title>Comparative Genomics and Chromosome Evolution.</title>
        <authorList>
            <person name="Mudd A.B."/>
        </authorList>
    </citation>
    <scope>NUCLEOTIDE SEQUENCE</scope>
    <source>
        <strain evidence="1">1538</strain>
        <tissue evidence="1">Blood</tissue>
    </source>
</reference>
<protein>
    <submittedName>
        <fullName evidence="1">Uncharacterized protein</fullName>
    </submittedName>
</protein>
<dbReference type="Proteomes" id="UP001181693">
    <property type="component" value="Unassembled WGS sequence"/>
</dbReference>
<name>A0AAV3AGU7_PYXAD</name>
<proteinExistence type="predicted"/>
<organism evidence="1 2">
    <name type="scientific">Pyxicephalus adspersus</name>
    <name type="common">African bullfrog</name>
    <dbReference type="NCBI Taxonomy" id="30357"/>
    <lineage>
        <taxon>Eukaryota</taxon>
        <taxon>Metazoa</taxon>
        <taxon>Chordata</taxon>
        <taxon>Craniata</taxon>
        <taxon>Vertebrata</taxon>
        <taxon>Euteleostomi</taxon>
        <taxon>Amphibia</taxon>
        <taxon>Batrachia</taxon>
        <taxon>Anura</taxon>
        <taxon>Neobatrachia</taxon>
        <taxon>Ranoidea</taxon>
        <taxon>Pyxicephalidae</taxon>
        <taxon>Pyxicephalinae</taxon>
        <taxon>Pyxicephalus</taxon>
    </lineage>
</organism>
<gene>
    <name evidence="1" type="ORF">GDO54_013426</name>
</gene>
<dbReference type="EMBL" id="DYDO01000006">
    <property type="protein sequence ID" value="DBA22395.1"/>
    <property type="molecule type" value="Genomic_DNA"/>
</dbReference>
<evidence type="ECO:0000313" key="2">
    <source>
        <dbReference type="Proteomes" id="UP001181693"/>
    </source>
</evidence>
<dbReference type="AlphaFoldDB" id="A0AAV3AGU7"/>
<evidence type="ECO:0000313" key="1">
    <source>
        <dbReference type="EMBL" id="DBA22395.1"/>
    </source>
</evidence>
<sequence>MVTITFSHAPVNKGSLNWADLKPAPIHPCLCVNQRGRNFPQSDIIIPEPAHSPTAGPILRCESGRVVFRETTRYLPEPAIHMEDMVHGSGRCAQPLPPKNSL</sequence>
<comment type="caution">
    <text evidence="1">The sequence shown here is derived from an EMBL/GenBank/DDBJ whole genome shotgun (WGS) entry which is preliminary data.</text>
</comment>
<accession>A0AAV3AGU7</accession>